<keyword evidence="8" id="KW-1185">Reference proteome</keyword>
<name>A0A1V6RIU9_9EURO</name>
<reference evidence="8" key="1">
    <citation type="journal article" date="2017" name="Nat. Microbiol.">
        <title>Global analysis of biosynthetic gene clusters reveals vast potential of secondary metabolite production in Penicillium species.</title>
        <authorList>
            <person name="Nielsen J.C."/>
            <person name="Grijseels S."/>
            <person name="Prigent S."/>
            <person name="Ji B."/>
            <person name="Dainat J."/>
            <person name="Nielsen K.F."/>
            <person name="Frisvad J.C."/>
            <person name="Workman M."/>
            <person name="Nielsen J."/>
        </authorList>
    </citation>
    <scope>NUCLEOTIDE SEQUENCE [LARGE SCALE GENOMIC DNA]</scope>
    <source>
        <strain evidence="8">IBT 29525</strain>
    </source>
</reference>
<dbReference type="PROSITE" id="PS50255">
    <property type="entry name" value="CYTOCHROME_B5_2"/>
    <property type="match status" value="1"/>
</dbReference>
<dbReference type="Gene3D" id="3.10.120.10">
    <property type="entry name" value="Cytochrome b5-like heme/steroid binding domain"/>
    <property type="match status" value="1"/>
</dbReference>
<dbReference type="Pfam" id="PF00173">
    <property type="entry name" value="Cyt-b5"/>
    <property type="match status" value="1"/>
</dbReference>
<dbReference type="Proteomes" id="UP000191612">
    <property type="component" value="Unassembled WGS sequence"/>
</dbReference>
<accession>A0A1V6RIU9</accession>
<dbReference type="InterPro" id="IPR036400">
    <property type="entry name" value="Cyt_B5-like_heme/steroid_sf"/>
</dbReference>
<protein>
    <recommendedName>
        <fullName evidence="6">Cytochrome b5 heme-binding domain-containing protein</fullName>
    </recommendedName>
</protein>
<dbReference type="InterPro" id="IPR018506">
    <property type="entry name" value="Cyt_B5_heme-BS"/>
</dbReference>
<evidence type="ECO:0000256" key="4">
    <source>
        <dbReference type="ARBA" id="ARBA00038168"/>
    </source>
</evidence>
<dbReference type="STRING" id="60172.A0A1V6RIU9"/>
<dbReference type="SMART" id="SM01117">
    <property type="entry name" value="Cyt-b5"/>
    <property type="match status" value="1"/>
</dbReference>
<dbReference type="GO" id="GO:0016020">
    <property type="term" value="C:membrane"/>
    <property type="evidence" value="ECO:0007669"/>
    <property type="project" value="TreeGrafter"/>
</dbReference>
<dbReference type="SUPFAM" id="SSF55856">
    <property type="entry name" value="Cytochrome b5-like heme/steroid binding domain"/>
    <property type="match status" value="1"/>
</dbReference>
<feature type="domain" description="Cytochrome b5 heme-binding" evidence="6">
    <location>
        <begin position="91"/>
        <end position="149"/>
    </location>
</feature>
<dbReference type="GO" id="GO:0046872">
    <property type="term" value="F:metal ion binding"/>
    <property type="evidence" value="ECO:0007669"/>
    <property type="project" value="UniProtKB-UniRule"/>
</dbReference>
<dbReference type="InterPro" id="IPR001199">
    <property type="entry name" value="Cyt_B5-like_heme/steroid-bd"/>
</dbReference>
<dbReference type="InterPro" id="IPR050668">
    <property type="entry name" value="Cytochrome_b5"/>
</dbReference>
<proteinExistence type="inferred from homology"/>
<evidence type="ECO:0000259" key="6">
    <source>
        <dbReference type="PROSITE" id="PS50255"/>
    </source>
</evidence>
<dbReference type="PANTHER" id="PTHR19359">
    <property type="entry name" value="CYTOCHROME B5"/>
    <property type="match status" value="1"/>
</dbReference>
<organism evidence="7 8">
    <name type="scientific">Penicillium solitum</name>
    <dbReference type="NCBI Taxonomy" id="60172"/>
    <lineage>
        <taxon>Eukaryota</taxon>
        <taxon>Fungi</taxon>
        <taxon>Dikarya</taxon>
        <taxon>Ascomycota</taxon>
        <taxon>Pezizomycotina</taxon>
        <taxon>Eurotiomycetes</taxon>
        <taxon>Eurotiomycetidae</taxon>
        <taxon>Eurotiales</taxon>
        <taxon>Aspergillaceae</taxon>
        <taxon>Penicillium</taxon>
    </lineage>
</organism>
<dbReference type="PANTHER" id="PTHR19359:SF95">
    <property type="entry name" value="CYTOCHROME B5 TYPE B"/>
    <property type="match status" value="1"/>
</dbReference>
<evidence type="ECO:0000256" key="2">
    <source>
        <dbReference type="ARBA" id="ARBA00022723"/>
    </source>
</evidence>
<dbReference type="GO" id="GO:0020037">
    <property type="term" value="F:heme binding"/>
    <property type="evidence" value="ECO:0007669"/>
    <property type="project" value="UniProtKB-UniRule"/>
</dbReference>
<evidence type="ECO:0000313" key="7">
    <source>
        <dbReference type="EMBL" id="OQE01428.1"/>
    </source>
</evidence>
<evidence type="ECO:0000256" key="3">
    <source>
        <dbReference type="ARBA" id="ARBA00023004"/>
    </source>
</evidence>
<evidence type="ECO:0000256" key="1">
    <source>
        <dbReference type="ARBA" id="ARBA00022617"/>
    </source>
</evidence>
<comment type="caution">
    <text evidence="7">The sequence shown here is derived from an EMBL/GenBank/DDBJ whole genome shotgun (WGS) entry which is preliminary data.</text>
</comment>
<sequence length="167" mass="19279">MGWLSLRSRLQGSTSFEPVFTQVTDSKSVTEHVEHVQHVEHVETIDNIYTPSTSEYPLQDPSVPDEALPFIPPAIVRSQRLRFSKAKVLAWIVVDNIVYDCTEFIKEHPGGETVIQSFIGEDCSWQFWRFHSETIMEKWGGPLRVGRTEGIVNRFKEPPRYFGSRNR</sequence>
<evidence type="ECO:0000313" key="8">
    <source>
        <dbReference type="Proteomes" id="UP000191612"/>
    </source>
</evidence>
<keyword evidence="3 5" id="KW-0408">Iron</keyword>
<keyword evidence="1 5" id="KW-0349">Heme</keyword>
<dbReference type="EMBL" id="MDYO01000004">
    <property type="protein sequence ID" value="OQE01428.1"/>
    <property type="molecule type" value="Genomic_DNA"/>
</dbReference>
<dbReference type="PROSITE" id="PS00191">
    <property type="entry name" value="CYTOCHROME_B5_1"/>
    <property type="match status" value="1"/>
</dbReference>
<evidence type="ECO:0000256" key="5">
    <source>
        <dbReference type="RuleBase" id="RU362121"/>
    </source>
</evidence>
<gene>
    <name evidence="7" type="ORF">PENSOL_c004G06787</name>
</gene>
<keyword evidence="2 5" id="KW-0479">Metal-binding</keyword>
<comment type="similarity">
    <text evidence="4 5">Belongs to the cytochrome b5 family.</text>
</comment>
<dbReference type="AlphaFoldDB" id="A0A1V6RIU9"/>